<sequence length="198" mass="22427">MGELNFFLGLQVMQTPKGTMISQQEHIKELLKRFEMESSKIIDTPIATTTRLEMDEPGFLVNETMHRGIIGSLLYLTTSRSDIVFSVGLSARFQSSPKESHLKVAKRILSCLLLCSIAVDQAATGGLCALNMAKNPVQHRRTKHIDVQYHFLRDNVEKYLICIKFCKTENQVADIFTKALSREHFEKNRLALGLIKSN</sequence>
<proteinExistence type="predicted"/>
<dbReference type="Proteomes" id="UP000189701">
    <property type="component" value="Unplaced"/>
</dbReference>
<dbReference type="RefSeq" id="XP_009796499.1">
    <property type="nucleotide sequence ID" value="XM_009798197.1"/>
</dbReference>
<evidence type="ECO:0000313" key="2">
    <source>
        <dbReference type="RefSeq" id="XP_009796499.1"/>
    </source>
</evidence>
<accession>A0A1U7YB69</accession>
<name>A0A1U7YB69_NICSY</name>
<protein>
    <submittedName>
        <fullName evidence="2">Uncharacterized protein LOC104243070</fullName>
    </submittedName>
</protein>
<dbReference type="CDD" id="cd09272">
    <property type="entry name" value="RNase_HI_RT_Ty1"/>
    <property type="match status" value="1"/>
</dbReference>
<gene>
    <name evidence="2" type="primary">LOC104243070</name>
</gene>
<dbReference type="PANTHER" id="PTHR11439">
    <property type="entry name" value="GAG-POL-RELATED RETROTRANSPOSON"/>
    <property type="match status" value="1"/>
</dbReference>
<dbReference type="OrthoDB" id="1298236at2759"/>
<organism evidence="1 2">
    <name type="scientific">Nicotiana sylvestris</name>
    <name type="common">Wood tobacco</name>
    <name type="synonym">South American tobacco</name>
    <dbReference type="NCBI Taxonomy" id="4096"/>
    <lineage>
        <taxon>Eukaryota</taxon>
        <taxon>Viridiplantae</taxon>
        <taxon>Streptophyta</taxon>
        <taxon>Embryophyta</taxon>
        <taxon>Tracheophyta</taxon>
        <taxon>Spermatophyta</taxon>
        <taxon>Magnoliopsida</taxon>
        <taxon>eudicotyledons</taxon>
        <taxon>Gunneridae</taxon>
        <taxon>Pentapetalae</taxon>
        <taxon>asterids</taxon>
        <taxon>lamiids</taxon>
        <taxon>Solanales</taxon>
        <taxon>Solanaceae</taxon>
        <taxon>Nicotianoideae</taxon>
        <taxon>Nicotianeae</taxon>
        <taxon>Nicotiana</taxon>
    </lineage>
</organism>
<dbReference type="eggNOG" id="KOG0017">
    <property type="taxonomic scope" value="Eukaryota"/>
</dbReference>
<dbReference type="STRING" id="4096.A0A1U7YB69"/>
<evidence type="ECO:0000313" key="1">
    <source>
        <dbReference type="Proteomes" id="UP000189701"/>
    </source>
</evidence>
<reference evidence="1" key="1">
    <citation type="journal article" date="2013" name="Genome Biol.">
        <title>Reference genomes and transcriptomes of Nicotiana sylvestris and Nicotiana tomentosiformis.</title>
        <authorList>
            <person name="Sierro N."/>
            <person name="Battey J.N."/>
            <person name="Ouadi S."/>
            <person name="Bovet L."/>
            <person name="Goepfert S."/>
            <person name="Bakaher N."/>
            <person name="Peitsch M.C."/>
            <person name="Ivanov N.V."/>
        </authorList>
    </citation>
    <scope>NUCLEOTIDE SEQUENCE [LARGE SCALE GENOMIC DNA]</scope>
</reference>
<dbReference type="PANTHER" id="PTHR11439:SF486">
    <property type="entry name" value="RLK (RECEPTOR-LIKE KINASE) PROTEIN, PUTATIVE-RELATED"/>
    <property type="match status" value="1"/>
</dbReference>
<reference evidence="2" key="2">
    <citation type="submission" date="2025-08" db="UniProtKB">
        <authorList>
            <consortium name="RefSeq"/>
        </authorList>
    </citation>
    <scope>IDENTIFICATION</scope>
    <source>
        <tissue evidence="2">Leaf</tissue>
    </source>
</reference>
<dbReference type="AlphaFoldDB" id="A0A1U7YB69"/>
<keyword evidence="1" id="KW-1185">Reference proteome</keyword>